<evidence type="ECO:0000313" key="14">
    <source>
        <dbReference type="Proteomes" id="UP000288983"/>
    </source>
</evidence>
<dbReference type="SMART" id="SM00283">
    <property type="entry name" value="MA"/>
    <property type="match status" value="1"/>
</dbReference>
<dbReference type="GO" id="GO:0005886">
    <property type="term" value="C:plasma membrane"/>
    <property type="evidence" value="ECO:0007669"/>
    <property type="project" value="UniProtKB-SubCell"/>
</dbReference>
<dbReference type="InterPro" id="IPR004089">
    <property type="entry name" value="MCPsignal_dom"/>
</dbReference>
<dbReference type="FunFam" id="1.10.287.950:FF:000001">
    <property type="entry name" value="Methyl-accepting chemotaxis sensory transducer"/>
    <property type="match status" value="1"/>
</dbReference>
<evidence type="ECO:0000256" key="2">
    <source>
        <dbReference type="ARBA" id="ARBA00022475"/>
    </source>
</evidence>
<dbReference type="GO" id="GO:0007165">
    <property type="term" value="P:signal transduction"/>
    <property type="evidence" value="ECO:0007669"/>
    <property type="project" value="UniProtKB-KW"/>
</dbReference>
<protein>
    <submittedName>
        <fullName evidence="13">Chemotaxis protein</fullName>
    </submittedName>
</protein>
<comment type="caution">
    <text evidence="13">The sequence shown here is derived from an EMBL/GenBank/DDBJ whole genome shotgun (WGS) entry which is preliminary data.</text>
</comment>
<evidence type="ECO:0000313" key="13">
    <source>
        <dbReference type="EMBL" id="RWU19283.1"/>
    </source>
</evidence>
<dbReference type="CDD" id="cd12913">
    <property type="entry name" value="PDC1_MCP_like"/>
    <property type="match status" value="1"/>
</dbReference>
<proteinExistence type="inferred from homology"/>
<dbReference type="OrthoDB" id="2489132at2"/>
<dbReference type="PROSITE" id="PS50111">
    <property type="entry name" value="CHEMOTAXIS_TRANSDUC_2"/>
    <property type="match status" value="1"/>
</dbReference>
<keyword evidence="2" id="KW-1003">Cell membrane</keyword>
<comment type="subcellular location">
    <subcellularLocation>
        <location evidence="1">Cell membrane</location>
        <topology evidence="1">Multi-pass membrane protein</topology>
    </subcellularLocation>
</comment>
<dbReference type="PROSITE" id="PS50885">
    <property type="entry name" value="HAMP"/>
    <property type="match status" value="1"/>
</dbReference>
<evidence type="ECO:0000256" key="4">
    <source>
        <dbReference type="ARBA" id="ARBA00022500"/>
    </source>
</evidence>
<name>A0A443ZK42_9PSED</name>
<dbReference type="EMBL" id="QJRG01000048">
    <property type="protein sequence ID" value="RWU19283.1"/>
    <property type="molecule type" value="Genomic_DNA"/>
</dbReference>
<keyword evidence="3" id="KW-0488">Methylation</keyword>
<dbReference type="SMART" id="SM00304">
    <property type="entry name" value="HAMP"/>
    <property type="match status" value="1"/>
</dbReference>
<dbReference type="Gene3D" id="1.10.287.950">
    <property type="entry name" value="Methyl-accepting chemotaxis protein"/>
    <property type="match status" value="1"/>
</dbReference>
<dbReference type="InterPro" id="IPR003660">
    <property type="entry name" value="HAMP_dom"/>
</dbReference>
<evidence type="ECO:0000259" key="11">
    <source>
        <dbReference type="PROSITE" id="PS50111"/>
    </source>
</evidence>
<evidence type="ECO:0000256" key="3">
    <source>
        <dbReference type="ARBA" id="ARBA00022481"/>
    </source>
</evidence>
<reference evidence="13 14" key="1">
    <citation type="submission" date="2018-06" db="EMBL/GenBank/DDBJ databases">
        <title>Bacteria isolated from soil of Wuhan.</title>
        <authorList>
            <person name="Wei X."/>
            <person name="Chunhua H."/>
        </authorList>
    </citation>
    <scope>NUCLEOTIDE SEQUENCE [LARGE SCALE GENOMIC DNA]</scope>
    <source>
        <strain evidence="14">xwS2</strain>
    </source>
</reference>
<evidence type="ECO:0000256" key="1">
    <source>
        <dbReference type="ARBA" id="ARBA00004651"/>
    </source>
</evidence>
<dbReference type="Gene3D" id="3.30.450.20">
    <property type="entry name" value="PAS domain"/>
    <property type="match status" value="1"/>
</dbReference>
<accession>A0A443ZK42</accession>
<evidence type="ECO:0000256" key="5">
    <source>
        <dbReference type="ARBA" id="ARBA00022692"/>
    </source>
</evidence>
<sequence length="708" mass="75985">MLLRRLLIQWKITLLAGLCLLAIVGVLMTAALLQSSRSAALVNSASTQMLDQNARLRLHTYAQLQAAHIQRYFQDAYLYGNGVSNLMLVLRQQNPDNLRQLLTQQAEKALAGNPELLGLYLVFLPNALDSKDSAFVDQPAVGSNESGRFSLYWSQPNPGQLESEAMPESMLADTSLSANGSAYNRWLTCPLETGEACVLDPYFDTVGDRTPLMTSIAFPLKQDGKIIGVMGLDISLDNLQQLSLDGRKELFDGNGQLSIISPAGLLAGHSQDGSQLSKKLEEVFGQHGRDLSAQMRAGKAAEFSDNGTLQVTQSFAPVPGAQPWSVLLEVPEHVLQAPAIELNARLDAHNNAANLGSLLMALGAAVLGLIVIWLTARGVTRPILKVAAMLKDIASGEGDLTRRLDYARQDELGELAGWFNRFLDKLQPVIANVKASVQDARGTADQSAAIASQTSAGMQQQYREVDQVATASQEMSATAQDVARNAAQAAEAARGADLATREGLELIRTTTRAIEQLACEMNAGMEEVQQLADRSEQIGSVLEVIRAIADQTNLLALNAAIEAARAGEAGRGFAVVADEVRNLAKRTQDSVDEIRVVIEGLQQGTREVVGSMHSSHRQAQGSVAQAEQAVPALQRIGDAVAVITDMNLQIASAAEEQSAVAEEVNRNVASIRDVTESLSGQAEESAQISQALNRLANHQQSLMATFKV</sequence>
<evidence type="ECO:0000256" key="7">
    <source>
        <dbReference type="ARBA" id="ARBA00023136"/>
    </source>
</evidence>
<dbReference type="Gene3D" id="1.10.8.500">
    <property type="entry name" value="HAMP domain in histidine kinase"/>
    <property type="match status" value="1"/>
</dbReference>
<dbReference type="AlphaFoldDB" id="A0A443ZK42"/>
<dbReference type="STRING" id="237609.PSAKL28_20120"/>
<feature type="domain" description="HAMP" evidence="12">
    <location>
        <begin position="377"/>
        <end position="431"/>
    </location>
</feature>
<dbReference type="CDD" id="cd06225">
    <property type="entry name" value="HAMP"/>
    <property type="match status" value="1"/>
</dbReference>
<dbReference type="Proteomes" id="UP000288983">
    <property type="component" value="Unassembled WGS sequence"/>
</dbReference>
<keyword evidence="6" id="KW-1133">Transmembrane helix</keyword>
<dbReference type="CDD" id="cd11386">
    <property type="entry name" value="MCP_signal"/>
    <property type="match status" value="1"/>
</dbReference>
<gene>
    <name evidence="13" type="ORF">DM813_23550</name>
</gene>
<dbReference type="GO" id="GO:0006935">
    <property type="term" value="P:chemotaxis"/>
    <property type="evidence" value="ECO:0007669"/>
    <property type="project" value="UniProtKB-KW"/>
</dbReference>
<dbReference type="Pfam" id="PF00015">
    <property type="entry name" value="MCPsignal"/>
    <property type="match status" value="1"/>
</dbReference>
<keyword evidence="7" id="KW-0472">Membrane</keyword>
<keyword evidence="8 10" id="KW-0807">Transducer</keyword>
<dbReference type="Pfam" id="PF00672">
    <property type="entry name" value="HAMP"/>
    <property type="match status" value="1"/>
</dbReference>
<dbReference type="PANTHER" id="PTHR32089:SF120">
    <property type="entry name" value="METHYL-ACCEPTING CHEMOTAXIS PROTEIN TLPQ"/>
    <property type="match status" value="1"/>
</dbReference>
<keyword evidence="4" id="KW-0145">Chemotaxis</keyword>
<organism evidence="13 14">
    <name type="scientific">Pseudomonas alkylphenolica</name>
    <dbReference type="NCBI Taxonomy" id="237609"/>
    <lineage>
        <taxon>Bacteria</taxon>
        <taxon>Pseudomonadati</taxon>
        <taxon>Pseudomonadota</taxon>
        <taxon>Gammaproteobacteria</taxon>
        <taxon>Pseudomonadales</taxon>
        <taxon>Pseudomonadaceae</taxon>
        <taxon>Pseudomonas</taxon>
    </lineage>
</organism>
<evidence type="ECO:0000256" key="10">
    <source>
        <dbReference type="PROSITE-ProRule" id="PRU00284"/>
    </source>
</evidence>
<evidence type="ECO:0000256" key="6">
    <source>
        <dbReference type="ARBA" id="ARBA00022989"/>
    </source>
</evidence>
<evidence type="ECO:0000256" key="8">
    <source>
        <dbReference type="ARBA" id="ARBA00023224"/>
    </source>
</evidence>
<dbReference type="Pfam" id="PF22673">
    <property type="entry name" value="MCP-like_PDC_1"/>
    <property type="match status" value="1"/>
</dbReference>
<dbReference type="PANTHER" id="PTHR32089">
    <property type="entry name" value="METHYL-ACCEPTING CHEMOTAXIS PROTEIN MCPB"/>
    <property type="match status" value="1"/>
</dbReference>
<evidence type="ECO:0000256" key="9">
    <source>
        <dbReference type="ARBA" id="ARBA00029447"/>
    </source>
</evidence>
<evidence type="ECO:0000259" key="12">
    <source>
        <dbReference type="PROSITE" id="PS50885"/>
    </source>
</evidence>
<feature type="domain" description="Methyl-accepting transducer" evidence="11">
    <location>
        <begin position="436"/>
        <end position="672"/>
    </location>
</feature>
<dbReference type="SUPFAM" id="SSF58104">
    <property type="entry name" value="Methyl-accepting chemotaxis protein (MCP) signaling domain"/>
    <property type="match status" value="1"/>
</dbReference>
<comment type="similarity">
    <text evidence="9">Belongs to the methyl-accepting chemotaxis (MCP) protein family.</text>
</comment>
<keyword evidence="5" id="KW-0812">Transmembrane</keyword>